<feature type="domain" description="FAD dependent oxidoreductase" evidence="2">
    <location>
        <begin position="10"/>
        <end position="352"/>
    </location>
</feature>
<gene>
    <name evidence="3" type="ORF">JF625_28340</name>
</gene>
<dbReference type="PANTHER" id="PTHR13847:SF287">
    <property type="entry name" value="FAD-DEPENDENT OXIDOREDUCTASE DOMAIN-CONTAINING PROTEIN 1"/>
    <property type="match status" value="1"/>
</dbReference>
<sequence length="380" mass="40151">MTATQRITTDVAIIGGGIAGAAAALALRRMGMSVLLLERGFCGAQASGVNYGGVRRQGRPPEQIPLSQRAHAIWQRLPETIGIDGEYIRSGHLKLARSEADLAVLEAYRDRVHDLGLGLEIVAGNAFRARWPWLGDRAIAGSWCPADGHANPRLVSPGFARAARKAGADIREQTAVHEAVRDGDGFRLLAGDGLEIRSRLLLNCAGAWSGRFATAFGETVPLEAAHPNMAVTEPLPRLMDINVGVEGGSIYARQVERGNCIMGGGRGITLDEDRARPGRSAIGALLRQAAELFPALRGAQVIRFWSGVEGDTTDRNPVLGPSRTTPGLIHGFGFSGAGFQIGPAVGEVLAELARDGRSTTPIEAFDIGRFAGPTTDTTAA</sequence>
<organism evidence="3 4">
    <name type="scientific">Inquilinus limosus</name>
    <dbReference type="NCBI Taxonomy" id="171674"/>
    <lineage>
        <taxon>Bacteria</taxon>
        <taxon>Pseudomonadati</taxon>
        <taxon>Pseudomonadota</taxon>
        <taxon>Alphaproteobacteria</taxon>
        <taxon>Rhodospirillales</taxon>
        <taxon>Rhodospirillaceae</taxon>
        <taxon>Inquilinus</taxon>
    </lineage>
</organism>
<dbReference type="EMBL" id="JAEKLZ010000484">
    <property type="protein sequence ID" value="MBW8729046.1"/>
    <property type="molecule type" value="Genomic_DNA"/>
</dbReference>
<dbReference type="InterPro" id="IPR036188">
    <property type="entry name" value="FAD/NAD-bd_sf"/>
</dbReference>
<dbReference type="Proteomes" id="UP000700706">
    <property type="component" value="Unassembled WGS sequence"/>
</dbReference>
<dbReference type="AlphaFoldDB" id="A0A952FVL7"/>
<dbReference type="PANTHER" id="PTHR13847">
    <property type="entry name" value="SARCOSINE DEHYDROGENASE-RELATED"/>
    <property type="match status" value="1"/>
</dbReference>
<dbReference type="SUPFAM" id="SSF54373">
    <property type="entry name" value="FAD-linked reductases, C-terminal domain"/>
    <property type="match status" value="1"/>
</dbReference>
<evidence type="ECO:0000313" key="4">
    <source>
        <dbReference type="Proteomes" id="UP000700706"/>
    </source>
</evidence>
<protein>
    <submittedName>
        <fullName evidence="3">FAD-binding oxidoreductase</fullName>
    </submittedName>
</protein>
<evidence type="ECO:0000256" key="1">
    <source>
        <dbReference type="ARBA" id="ARBA00023002"/>
    </source>
</evidence>
<dbReference type="GO" id="GO:0005737">
    <property type="term" value="C:cytoplasm"/>
    <property type="evidence" value="ECO:0007669"/>
    <property type="project" value="TreeGrafter"/>
</dbReference>
<dbReference type="Gene3D" id="3.50.50.60">
    <property type="entry name" value="FAD/NAD(P)-binding domain"/>
    <property type="match status" value="1"/>
</dbReference>
<comment type="caution">
    <text evidence="3">The sequence shown here is derived from an EMBL/GenBank/DDBJ whole genome shotgun (WGS) entry which is preliminary data.</text>
</comment>
<reference evidence="3" key="1">
    <citation type="submission" date="2020-06" db="EMBL/GenBank/DDBJ databases">
        <title>Stable isotope informed genome-resolved metagenomics uncovers potential trophic interactions in rhizosphere soil.</title>
        <authorList>
            <person name="Starr E.P."/>
            <person name="Shi S."/>
            <person name="Blazewicz S.J."/>
            <person name="Koch B.J."/>
            <person name="Probst A.J."/>
            <person name="Hungate B.A."/>
            <person name="Pett-Ridge J."/>
            <person name="Firestone M.K."/>
            <person name="Banfield J.F."/>
        </authorList>
    </citation>
    <scope>NUCLEOTIDE SEQUENCE</scope>
    <source>
        <strain evidence="3">YM_69_17</strain>
    </source>
</reference>
<dbReference type="InterPro" id="IPR006076">
    <property type="entry name" value="FAD-dep_OxRdtase"/>
</dbReference>
<keyword evidence="1" id="KW-0560">Oxidoreductase</keyword>
<dbReference type="Pfam" id="PF01266">
    <property type="entry name" value="DAO"/>
    <property type="match status" value="1"/>
</dbReference>
<proteinExistence type="predicted"/>
<accession>A0A952FVL7</accession>
<evidence type="ECO:0000259" key="2">
    <source>
        <dbReference type="Pfam" id="PF01266"/>
    </source>
</evidence>
<dbReference type="Gene3D" id="3.30.9.10">
    <property type="entry name" value="D-Amino Acid Oxidase, subunit A, domain 2"/>
    <property type="match status" value="1"/>
</dbReference>
<dbReference type="SUPFAM" id="SSF51905">
    <property type="entry name" value="FAD/NAD(P)-binding domain"/>
    <property type="match status" value="1"/>
</dbReference>
<dbReference type="GO" id="GO:0016491">
    <property type="term" value="F:oxidoreductase activity"/>
    <property type="evidence" value="ECO:0007669"/>
    <property type="project" value="UniProtKB-KW"/>
</dbReference>
<evidence type="ECO:0000313" key="3">
    <source>
        <dbReference type="EMBL" id="MBW8729046.1"/>
    </source>
</evidence>
<name>A0A952FVL7_9PROT</name>